<name>X1FF48_9ZZZZ</name>
<accession>X1FF48</accession>
<protein>
    <submittedName>
        <fullName evidence="2">Uncharacterized protein</fullName>
    </submittedName>
</protein>
<evidence type="ECO:0000313" key="2">
    <source>
        <dbReference type="EMBL" id="GAH19413.1"/>
    </source>
</evidence>
<feature type="transmembrane region" description="Helical" evidence="1">
    <location>
        <begin position="18"/>
        <end position="40"/>
    </location>
</feature>
<dbReference type="AlphaFoldDB" id="X1FF48"/>
<keyword evidence="1" id="KW-1133">Transmembrane helix</keyword>
<keyword evidence="1" id="KW-0472">Membrane</keyword>
<dbReference type="EMBL" id="BARU01000309">
    <property type="protein sequence ID" value="GAH19413.1"/>
    <property type="molecule type" value="Genomic_DNA"/>
</dbReference>
<evidence type="ECO:0000256" key="1">
    <source>
        <dbReference type="SAM" id="Phobius"/>
    </source>
</evidence>
<reference evidence="2" key="1">
    <citation type="journal article" date="2014" name="Front. Microbiol.">
        <title>High frequency of phylogenetically diverse reductive dehalogenase-homologous genes in deep subseafloor sedimentary metagenomes.</title>
        <authorList>
            <person name="Kawai M."/>
            <person name="Futagami T."/>
            <person name="Toyoda A."/>
            <person name="Takaki Y."/>
            <person name="Nishi S."/>
            <person name="Hori S."/>
            <person name="Arai W."/>
            <person name="Tsubouchi T."/>
            <person name="Morono Y."/>
            <person name="Uchiyama I."/>
            <person name="Ito T."/>
            <person name="Fujiyama A."/>
            <person name="Inagaki F."/>
            <person name="Takami H."/>
        </authorList>
    </citation>
    <scope>NUCLEOTIDE SEQUENCE</scope>
    <source>
        <strain evidence="2">Expedition CK06-06</strain>
    </source>
</reference>
<feature type="transmembrane region" description="Helical" evidence="1">
    <location>
        <begin position="52"/>
        <end position="78"/>
    </location>
</feature>
<sequence length="138" mass="15611">MGEEETLLGKLGKLISSLILLGVSSSWFVFTIWGIATWSIDTASFVSNRITIILLYIPLFIGMFILFIIVMTIGSAAIKGKKKEEDKEKEDFSWVPDKTKEKFSKTIGKEFLKFIEKENLFHWNANLFVVCSSSGLYG</sequence>
<proteinExistence type="predicted"/>
<gene>
    <name evidence="2" type="ORF">S03H2_01135</name>
</gene>
<keyword evidence="1" id="KW-0812">Transmembrane</keyword>
<organism evidence="2">
    <name type="scientific">marine sediment metagenome</name>
    <dbReference type="NCBI Taxonomy" id="412755"/>
    <lineage>
        <taxon>unclassified sequences</taxon>
        <taxon>metagenomes</taxon>
        <taxon>ecological metagenomes</taxon>
    </lineage>
</organism>
<comment type="caution">
    <text evidence="2">The sequence shown here is derived from an EMBL/GenBank/DDBJ whole genome shotgun (WGS) entry which is preliminary data.</text>
</comment>